<proteinExistence type="predicted"/>
<dbReference type="InterPro" id="IPR050855">
    <property type="entry name" value="NDM-1-like"/>
</dbReference>
<dbReference type="InterPro" id="IPR036866">
    <property type="entry name" value="RibonucZ/Hydroxyglut_hydro"/>
</dbReference>
<comment type="caution">
    <text evidence="3">The sequence shown here is derived from an EMBL/GenBank/DDBJ whole genome shotgun (WGS) entry which is preliminary data.</text>
</comment>
<evidence type="ECO:0000256" key="1">
    <source>
        <dbReference type="SAM" id="SignalP"/>
    </source>
</evidence>
<dbReference type="NCBIfam" id="NF033105">
    <property type="entry name" value="bla_subclass_B3"/>
    <property type="match status" value="1"/>
</dbReference>
<keyword evidence="1" id="KW-0732">Signal</keyword>
<organism evidence="3 4">
    <name type="scientific">Novosphingobium panipatense</name>
    <dbReference type="NCBI Taxonomy" id="428991"/>
    <lineage>
        <taxon>Bacteria</taxon>
        <taxon>Pseudomonadati</taxon>
        <taxon>Pseudomonadota</taxon>
        <taxon>Alphaproteobacteria</taxon>
        <taxon>Sphingomonadales</taxon>
        <taxon>Sphingomonadaceae</taxon>
        <taxon>Novosphingobium</taxon>
    </lineage>
</organism>
<dbReference type="EMBL" id="FXUI01000001">
    <property type="protein sequence ID" value="SMP53342.1"/>
    <property type="molecule type" value="Genomic_DNA"/>
</dbReference>
<feature type="chain" id="PRO_5046131521" evidence="1">
    <location>
        <begin position="21"/>
        <end position="298"/>
    </location>
</feature>
<feature type="signal peptide" evidence="1">
    <location>
        <begin position="1"/>
        <end position="20"/>
    </location>
</feature>
<dbReference type="CDD" id="cd16315">
    <property type="entry name" value="EVM-1-like_MBL-B3"/>
    <property type="match status" value="1"/>
</dbReference>
<dbReference type="Pfam" id="PF00753">
    <property type="entry name" value="Lactamase_B"/>
    <property type="match status" value="1"/>
</dbReference>
<evidence type="ECO:0000313" key="3">
    <source>
        <dbReference type="EMBL" id="SMP53342.1"/>
    </source>
</evidence>
<evidence type="ECO:0000259" key="2">
    <source>
        <dbReference type="SMART" id="SM00849"/>
    </source>
</evidence>
<dbReference type="Proteomes" id="UP001157910">
    <property type="component" value="Unassembled WGS sequence"/>
</dbReference>
<reference evidence="3 4" key="1">
    <citation type="submission" date="2017-05" db="EMBL/GenBank/DDBJ databases">
        <authorList>
            <person name="Varghese N."/>
            <person name="Submissions S."/>
        </authorList>
    </citation>
    <scope>NUCLEOTIDE SEQUENCE [LARGE SCALE GENOMIC DNA]</scope>
    <source>
        <strain evidence="3 4">SM16</strain>
    </source>
</reference>
<dbReference type="RefSeq" id="WP_283404985.1">
    <property type="nucleotide sequence ID" value="NZ_FXUI01000001.1"/>
</dbReference>
<sequence length="298" mass="31018">MNRSLFIAGLGIASALASHAAYGATPDTGSLPALAQACAGNDAWDAPAPPARIFGNTFYVGTCGISAILVTGKEGHVLVDAGVPAAAPLVLSSIRRAGIDPRDIRWIVTSHEHFDHVGALAALQKATGARIAALATQKAALESGRPHRDDPQFAVLDPIAPAVVARTLKDADTVAVGSITLTAHATPVHAPGSTSWTWRSCAGAGNCRTITYADSSSTISADGYRFSNHPARVAQIRRGLPVMAGLPCDILLTPHPGQSAMMERFAGRKPLSDASACRAYAKAAQVRFEDRLSDEGRK</sequence>
<evidence type="ECO:0000313" key="4">
    <source>
        <dbReference type="Proteomes" id="UP001157910"/>
    </source>
</evidence>
<dbReference type="SMART" id="SM00849">
    <property type="entry name" value="Lactamase_B"/>
    <property type="match status" value="1"/>
</dbReference>
<keyword evidence="4" id="KW-1185">Reference proteome</keyword>
<gene>
    <name evidence="3" type="ORF">SAMN06296065_101405</name>
</gene>
<dbReference type="PANTHER" id="PTHR42951">
    <property type="entry name" value="METALLO-BETA-LACTAMASE DOMAIN-CONTAINING"/>
    <property type="match status" value="1"/>
</dbReference>
<feature type="domain" description="Metallo-beta-lactamase" evidence="2">
    <location>
        <begin position="64"/>
        <end position="255"/>
    </location>
</feature>
<name>A0ABY1PZ04_9SPHN</name>
<dbReference type="InterPro" id="IPR001279">
    <property type="entry name" value="Metallo-B-lactamas"/>
</dbReference>
<dbReference type="Gene3D" id="3.60.15.10">
    <property type="entry name" value="Ribonuclease Z/Hydroxyacylglutathione hydrolase-like"/>
    <property type="match status" value="1"/>
</dbReference>
<dbReference type="PANTHER" id="PTHR42951:SF17">
    <property type="entry name" value="METALLO-BETA-LACTAMASE DOMAIN-CONTAINING PROTEIN"/>
    <property type="match status" value="1"/>
</dbReference>
<accession>A0ABY1PZ04</accession>
<dbReference type="SUPFAM" id="SSF56281">
    <property type="entry name" value="Metallo-hydrolase/oxidoreductase"/>
    <property type="match status" value="1"/>
</dbReference>
<protein>
    <submittedName>
        <fullName evidence="3">Metallo-beta-lactamase class B</fullName>
    </submittedName>
</protein>